<keyword evidence="3" id="KW-1185">Reference proteome</keyword>
<feature type="region of interest" description="Disordered" evidence="1">
    <location>
        <begin position="303"/>
        <end position="440"/>
    </location>
</feature>
<accession>A0A5N6QDJ8</accession>
<protein>
    <recommendedName>
        <fullName evidence="4">Protein KOKOPELLI</fullName>
    </recommendedName>
</protein>
<organism evidence="2 3">
    <name type="scientific">Carpinus fangiana</name>
    <dbReference type="NCBI Taxonomy" id="176857"/>
    <lineage>
        <taxon>Eukaryota</taxon>
        <taxon>Viridiplantae</taxon>
        <taxon>Streptophyta</taxon>
        <taxon>Embryophyta</taxon>
        <taxon>Tracheophyta</taxon>
        <taxon>Spermatophyta</taxon>
        <taxon>Magnoliopsida</taxon>
        <taxon>eudicotyledons</taxon>
        <taxon>Gunneridae</taxon>
        <taxon>Pentapetalae</taxon>
        <taxon>rosids</taxon>
        <taxon>fabids</taxon>
        <taxon>Fagales</taxon>
        <taxon>Betulaceae</taxon>
        <taxon>Carpinus</taxon>
    </lineage>
</organism>
<feature type="compositionally biased region" description="Polar residues" evidence="1">
    <location>
        <begin position="391"/>
        <end position="416"/>
    </location>
</feature>
<proteinExistence type="predicted"/>
<evidence type="ECO:0000256" key="1">
    <source>
        <dbReference type="SAM" id="MobiDB-lite"/>
    </source>
</evidence>
<dbReference type="OrthoDB" id="1296610at2759"/>
<feature type="compositionally biased region" description="Polar residues" evidence="1">
    <location>
        <begin position="368"/>
        <end position="382"/>
    </location>
</feature>
<feature type="compositionally biased region" description="Basic and acidic residues" evidence="1">
    <location>
        <begin position="346"/>
        <end position="356"/>
    </location>
</feature>
<dbReference type="AlphaFoldDB" id="A0A5N6QDJ8"/>
<reference evidence="2 3" key="1">
    <citation type="submission" date="2019-06" db="EMBL/GenBank/DDBJ databases">
        <title>A chromosomal-level reference genome of Carpinus fangiana (Coryloideae, Betulaceae).</title>
        <authorList>
            <person name="Yang X."/>
            <person name="Wang Z."/>
            <person name="Zhang L."/>
            <person name="Hao G."/>
            <person name="Liu J."/>
            <person name="Yang Y."/>
        </authorList>
    </citation>
    <scope>NUCLEOTIDE SEQUENCE [LARGE SCALE GENOMIC DNA]</scope>
    <source>
        <strain evidence="2">Cfa_2016G</strain>
        <tissue evidence="2">Leaf</tissue>
    </source>
</reference>
<dbReference type="EMBL" id="CM017321">
    <property type="protein sequence ID" value="KAE7997346.1"/>
    <property type="molecule type" value="Genomic_DNA"/>
</dbReference>
<name>A0A5N6QDJ8_9ROSI</name>
<sequence>MKLEEVDYLVALRQLYGLLQNKSSENLSENARLLLKDLLDNATQRVFGSQSKVIAAQSGASSTPCPSLTEPPKAMPKLNPPVSPSMLRAFPSIAQSSRKASKCQAITSQRDERPPLKPIVIEDSVSKLSNTRISSNKLHYTRKPCQFCEQTSMKLQKSDKEIKISGKKPTILNKGHNQLSPFCCVNAQAKGWRQVEEKGVESVVTSIENPIEKQKRIQISHSTKTSAGVDGIAAKSVTPSITRSYSGQPVFLGGLHREYDWRCQEAYGRVSGDYYVHGLRVPMDQDGLAKRPRMLMSQLSKENPLENRASMPPQSPAEPGGHKSSREKKLPVLQMPIKPTLLYHKPRSENKTEAKSKLLPRHHGVGSSGSYLSSPTHQQWITSSSSSLSSQTDTARTTHESSLVVSSSDNPYSILSHSRERVGATPRYRSGRQRNTEKVTGRMRRFKNKLGLIFHHHHHHHHHHHYNRDGDHSNSHSMWKPLQKMFHHTNTNVVHKKMKKSTVANVPRKNHVGNFNTLVGGLLKHVGRPKTRKRTGRVGNKKVAKKLKWWQMFRRHGGVKLPKRRRVKVGFMRRKPQLKMS</sequence>
<evidence type="ECO:0000313" key="2">
    <source>
        <dbReference type="EMBL" id="KAE7997346.1"/>
    </source>
</evidence>
<evidence type="ECO:0008006" key="4">
    <source>
        <dbReference type="Google" id="ProtNLM"/>
    </source>
</evidence>
<gene>
    <name evidence="2" type="ORF">FH972_001988</name>
</gene>
<evidence type="ECO:0000313" key="3">
    <source>
        <dbReference type="Proteomes" id="UP000327013"/>
    </source>
</evidence>
<dbReference type="Proteomes" id="UP000327013">
    <property type="component" value="Chromosome 1"/>
</dbReference>